<dbReference type="PROSITE" id="PS51257">
    <property type="entry name" value="PROKAR_LIPOPROTEIN"/>
    <property type="match status" value="1"/>
</dbReference>
<accession>A0A4Q0P9C4</accession>
<proteinExistence type="predicted"/>
<keyword evidence="2" id="KW-1185">Reference proteome</keyword>
<dbReference type="Proteomes" id="UP000289238">
    <property type="component" value="Unassembled WGS sequence"/>
</dbReference>
<dbReference type="RefSeq" id="WP_128756828.1">
    <property type="nucleotide sequence ID" value="NZ_QOVM01000002.1"/>
</dbReference>
<dbReference type="SUPFAM" id="SSF109998">
    <property type="entry name" value="Triger factor/SurA peptide-binding domain-like"/>
    <property type="match status" value="1"/>
</dbReference>
<gene>
    <name evidence="1" type="ORF">DSM00_900</name>
</gene>
<dbReference type="InterPro" id="IPR027304">
    <property type="entry name" value="Trigger_fact/SurA_dom_sf"/>
</dbReference>
<organism evidence="1 2">
    <name type="scientific">Leeuwenhoekiella aequorea</name>
    <dbReference type="NCBI Taxonomy" id="283736"/>
    <lineage>
        <taxon>Bacteria</taxon>
        <taxon>Pseudomonadati</taxon>
        <taxon>Bacteroidota</taxon>
        <taxon>Flavobacteriia</taxon>
        <taxon>Flavobacteriales</taxon>
        <taxon>Flavobacteriaceae</taxon>
        <taxon>Leeuwenhoekiella</taxon>
    </lineage>
</organism>
<reference evidence="1 2" key="1">
    <citation type="submission" date="2018-07" db="EMBL/GenBank/DDBJ databases">
        <title>Leeuwenhoekiella genomics.</title>
        <authorList>
            <person name="Tahon G."/>
            <person name="Willems A."/>
        </authorList>
    </citation>
    <scope>NUCLEOTIDE SEQUENCE [LARGE SCALE GENOMIC DNA]</scope>
    <source>
        <strain evidence="1 2">LMG 22550</strain>
    </source>
</reference>
<dbReference type="AlphaFoldDB" id="A0A4Q0P9C4"/>
<evidence type="ECO:0000313" key="2">
    <source>
        <dbReference type="Proteomes" id="UP000289238"/>
    </source>
</evidence>
<evidence type="ECO:0000313" key="1">
    <source>
        <dbReference type="EMBL" id="RXG23287.1"/>
    </source>
</evidence>
<dbReference type="EMBL" id="QOVM01000002">
    <property type="protein sequence ID" value="RXG23287.1"/>
    <property type="molecule type" value="Genomic_DNA"/>
</dbReference>
<dbReference type="OrthoDB" id="9785180at2"/>
<protein>
    <submittedName>
        <fullName evidence="1">Uncharacterized protein</fullName>
    </submittedName>
</protein>
<sequence>MSHLLNRVVFVITCALVLISCDLLGTKAPVGDPVARVGDSYLYKEDIANLVTAEMTEQDSALVVSSFITRWATQKLLMSGAQRNITSEEQERLNNLVNQYRSELYSQAYKDALVERNLDSTITDAEAKAFYKENKANFKLNEELLKLRYIKMADTDYNIEEIKRRFTRFNKQDKKFLDSISVQFKAQYLNDSTWIRRDKVIAIIPPISVENSDRLLNKTEFLQLRDSLGLYLIAVKDKLNRNADAPLEYVLPTVKQILLNRRKLEFIKQLEKDITKDAIKNKEFELYN</sequence>
<name>A0A4Q0P9C4_9FLAO</name>
<comment type="caution">
    <text evidence="1">The sequence shown here is derived from an EMBL/GenBank/DDBJ whole genome shotgun (WGS) entry which is preliminary data.</text>
</comment>